<dbReference type="Proteomes" id="UP000032304">
    <property type="component" value="Chromosome 6"/>
</dbReference>
<name>A0A0D2S700_GOSRA</name>
<keyword evidence="3" id="KW-1185">Reference proteome</keyword>
<reference evidence="2" key="3">
    <citation type="submission" date="2020-04" db="EMBL/GenBank/DDBJ databases">
        <authorList>
            <person name="Grover C.E."/>
            <person name="Arick M.A. II"/>
            <person name="Thrash A."/>
            <person name="Conover J.L."/>
            <person name="Sanders W.S."/>
            <person name="Peterson D.G."/>
            <person name="Scheffler J.A."/>
            <person name="Scheffler B.E."/>
            <person name="Wendel J.F."/>
        </authorList>
    </citation>
    <scope>NUCLEOTIDE SEQUENCE</scope>
    <source>
        <strain evidence="2">8</strain>
        <tissue evidence="2">Leaf</tissue>
    </source>
</reference>
<dbReference type="EMBL" id="CM001745">
    <property type="protein sequence ID" value="KJB37481.1"/>
    <property type="molecule type" value="Genomic_DNA"/>
</dbReference>
<gene>
    <name evidence="1" type="ORF">B456_006G206900</name>
    <name evidence="2" type="ORF">Gorai_001458</name>
</gene>
<evidence type="ECO:0000313" key="1">
    <source>
        <dbReference type="EMBL" id="KJB37481.1"/>
    </source>
</evidence>
<dbReference type="AlphaFoldDB" id="A0A0D2S700"/>
<reference evidence="2 4" key="2">
    <citation type="journal article" date="2019" name="Genome Biol. Evol.">
        <title>Insights into the evolution of the New World diploid cottons (Gossypium, subgenus Houzingenia) based on genome sequencing.</title>
        <authorList>
            <person name="Grover C.E."/>
            <person name="Arick M.A. 2nd"/>
            <person name="Thrash A."/>
            <person name="Conover J.L."/>
            <person name="Sanders W.S."/>
            <person name="Peterson D.G."/>
            <person name="Frelichowski J.E."/>
            <person name="Scheffler J.A."/>
            <person name="Scheffler B.E."/>
            <person name="Wendel J.F."/>
        </authorList>
    </citation>
    <scope>NUCLEOTIDE SEQUENCE [LARGE SCALE GENOMIC DNA]</scope>
    <source>
        <strain evidence="2">8</strain>
        <tissue evidence="2">Leaf</tissue>
    </source>
</reference>
<evidence type="ECO:0000313" key="4">
    <source>
        <dbReference type="Proteomes" id="UP000593578"/>
    </source>
</evidence>
<evidence type="ECO:0000313" key="3">
    <source>
        <dbReference type="Proteomes" id="UP000032304"/>
    </source>
</evidence>
<dbReference type="OrthoDB" id="1916282at2759"/>
<dbReference type="Gramene" id="KJB37481">
    <property type="protein sequence ID" value="KJB37481"/>
    <property type="gene ID" value="B456_006G206900"/>
</dbReference>
<dbReference type="eggNOG" id="ENOG502S1RT">
    <property type="taxonomic scope" value="Eukaryota"/>
</dbReference>
<protein>
    <submittedName>
        <fullName evidence="1">Uncharacterized protein</fullName>
    </submittedName>
</protein>
<dbReference type="EMBL" id="JABEZZ010000006">
    <property type="protein sequence ID" value="MBA0588350.1"/>
    <property type="molecule type" value="Genomic_DNA"/>
</dbReference>
<proteinExistence type="predicted"/>
<dbReference type="Proteomes" id="UP000593578">
    <property type="component" value="Unassembled WGS sequence"/>
</dbReference>
<dbReference type="OMA" id="CKSAACD"/>
<dbReference type="Pfam" id="PF14009">
    <property type="entry name" value="PADRE"/>
    <property type="match status" value="1"/>
</dbReference>
<dbReference type="PANTHER" id="PTHR33148">
    <property type="entry name" value="PLASTID MOVEMENT IMPAIRED PROTEIN-RELATED"/>
    <property type="match status" value="1"/>
</dbReference>
<accession>A0A0D2S700</accession>
<sequence length="215" mass="23298">MLTLISKMGNCALKGAVEECSHGIRVLTDAGEIIDFKGPKLARDIVNGFPGYGICRRGQALAPLAEDECLVNGGFYYLLPMDKFQKNGDSGVIPKDKEEGVKKDEVDRVDQIEPPKMSSADFVENLSSGSSSALEVLSSEKNGVWKVKLVISSQQLGDILSQQVNTEALIEKMRMAASSAVVTPRRTKRFCVVASWKKPAVSSVFKVATDNTKSP</sequence>
<dbReference type="PANTHER" id="PTHR33148:SF33">
    <property type="entry name" value="DUF4228 DOMAIN PROTEIN"/>
    <property type="match status" value="1"/>
</dbReference>
<dbReference type="InterPro" id="IPR025322">
    <property type="entry name" value="PADRE_dom"/>
</dbReference>
<evidence type="ECO:0000313" key="2">
    <source>
        <dbReference type="EMBL" id="MBA0588350.1"/>
    </source>
</evidence>
<reference evidence="1 3" key="1">
    <citation type="journal article" date="2012" name="Nature">
        <title>Repeated polyploidization of Gossypium genomes and the evolution of spinnable cotton fibres.</title>
        <authorList>
            <person name="Paterson A.H."/>
            <person name="Wendel J.F."/>
            <person name="Gundlach H."/>
            <person name="Guo H."/>
            <person name="Jenkins J."/>
            <person name="Jin D."/>
            <person name="Llewellyn D."/>
            <person name="Showmaker K.C."/>
            <person name="Shu S."/>
            <person name="Udall J."/>
            <person name="Yoo M.J."/>
            <person name="Byers R."/>
            <person name="Chen W."/>
            <person name="Doron-Faigenboim A."/>
            <person name="Duke M.V."/>
            <person name="Gong L."/>
            <person name="Grimwood J."/>
            <person name="Grover C."/>
            <person name="Grupp K."/>
            <person name="Hu G."/>
            <person name="Lee T.H."/>
            <person name="Li J."/>
            <person name="Lin L."/>
            <person name="Liu T."/>
            <person name="Marler B.S."/>
            <person name="Page J.T."/>
            <person name="Roberts A.W."/>
            <person name="Romanel E."/>
            <person name="Sanders W.S."/>
            <person name="Szadkowski E."/>
            <person name="Tan X."/>
            <person name="Tang H."/>
            <person name="Xu C."/>
            <person name="Wang J."/>
            <person name="Wang Z."/>
            <person name="Zhang D."/>
            <person name="Zhang L."/>
            <person name="Ashrafi H."/>
            <person name="Bedon F."/>
            <person name="Bowers J.E."/>
            <person name="Brubaker C.L."/>
            <person name="Chee P.W."/>
            <person name="Das S."/>
            <person name="Gingle A.R."/>
            <person name="Haigler C.H."/>
            <person name="Harker D."/>
            <person name="Hoffmann L.V."/>
            <person name="Hovav R."/>
            <person name="Jones D.C."/>
            <person name="Lemke C."/>
            <person name="Mansoor S."/>
            <person name="ur Rahman M."/>
            <person name="Rainville L.N."/>
            <person name="Rambani A."/>
            <person name="Reddy U.K."/>
            <person name="Rong J.K."/>
            <person name="Saranga Y."/>
            <person name="Scheffler B.E."/>
            <person name="Scheffler J.A."/>
            <person name="Stelly D.M."/>
            <person name="Triplett B.A."/>
            <person name="Van Deynze A."/>
            <person name="Vaslin M.F."/>
            <person name="Waghmare V.N."/>
            <person name="Walford S.A."/>
            <person name="Wright R.J."/>
            <person name="Zaki E.A."/>
            <person name="Zhang T."/>
            <person name="Dennis E.S."/>
            <person name="Mayer K.F."/>
            <person name="Peterson D.G."/>
            <person name="Rokhsar D.S."/>
            <person name="Wang X."/>
            <person name="Schmutz J."/>
        </authorList>
    </citation>
    <scope>NUCLEOTIDE SEQUENCE [LARGE SCALE GENOMIC DNA]</scope>
</reference>
<organism evidence="1 3">
    <name type="scientific">Gossypium raimondii</name>
    <name type="common">Peruvian cotton</name>
    <name type="synonym">Gossypium klotzschianum subsp. raimondii</name>
    <dbReference type="NCBI Taxonomy" id="29730"/>
    <lineage>
        <taxon>Eukaryota</taxon>
        <taxon>Viridiplantae</taxon>
        <taxon>Streptophyta</taxon>
        <taxon>Embryophyta</taxon>
        <taxon>Tracheophyta</taxon>
        <taxon>Spermatophyta</taxon>
        <taxon>Magnoliopsida</taxon>
        <taxon>eudicotyledons</taxon>
        <taxon>Gunneridae</taxon>
        <taxon>Pentapetalae</taxon>
        <taxon>rosids</taxon>
        <taxon>malvids</taxon>
        <taxon>Malvales</taxon>
        <taxon>Malvaceae</taxon>
        <taxon>Malvoideae</taxon>
        <taxon>Gossypium</taxon>
    </lineage>
</organism>